<dbReference type="EMBL" id="FNBZ01000005">
    <property type="protein sequence ID" value="SDG73132.1"/>
    <property type="molecule type" value="Genomic_DNA"/>
</dbReference>
<dbReference type="PANTHER" id="PTHR39210:SF1">
    <property type="entry name" value="HEPARIN-SULFATE LYASE"/>
    <property type="match status" value="1"/>
</dbReference>
<dbReference type="InterPro" id="IPR031680">
    <property type="entry name" value="Hepar_II_III_N"/>
</dbReference>
<evidence type="ECO:0000256" key="4">
    <source>
        <dbReference type="ARBA" id="ARBA00023239"/>
    </source>
</evidence>
<keyword evidence="3" id="KW-0574">Periplasm</keyword>
<feature type="domain" description="Heparinase II/III-like C-terminal" evidence="5">
    <location>
        <begin position="348"/>
        <end position="453"/>
    </location>
</feature>
<gene>
    <name evidence="7" type="ORF">SAMN05421844_105111</name>
</gene>
<evidence type="ECO:0000256" key="3">
    <source>
        <dbReference type="ARBA" id="ARBA00022764"/>
    </source>
</evidence>
<dbReference type="RefSeq" id="WP_170843424.1">
    <property type="nucleotide sequence ID" value="NZ_FNBZ01000005.1"/>
</dbReference>
<organism evidence="7 8">
    <name type="scientific">Bosea robiniae</name>
    <dbReference type="NCBI Taxonomy" id="1036780"/>
    <lineage>
        <taxon>Bacteria</taxon>
        <taxon>Pseudomonadati</taxon>
        <taxon>Pseudomonadota</taxon>
        <taxon>Alphaproteobacteria</taxon>
        <taxon>Hyphomicrobiales</taxon>
        <taxon>Boseaceae</taxon>
        <taxon>Bosea</taxon>
    </lineage>
</organism>
<dbReference type="Proteomes" id="UP000199468">
    <property type="component" value="Unassembled WGS sequence"/>
</dbReference>
<keyword evidence="2" id="KW-0732">Signal</keyword>
<evidence type="ECO:0000259" key="5">
    <source>
        <dbReference type="Pfam" id="PF07940"/>
    </source>
</evidence>
<evidence type="ECO:0000256" key="2">
    <source>
        <dbReference type="ARBA" id="ARBA00022729"/>
    </source>
</evidence>
<feature type="domain" description="Heparin-sulfate lyase N-terminal" evidence="6">
    <location>
        <begin position="167"/>
        <end position="288"/>
    </location>
</feature>
<dbReference type="PANTHER" id="PTHR39210">
    <property type="entry name" value="HEPARIN-SULFATE LYASE"/>
    <property type="match status" value="1"/>
</dbReference>
<evidence type="ECO:0000256" key="1">
    <source>
        <dbReference type="ARBA" id="ARBA00004418"/>
    </source>
</evidence>
<evidence type="ECO:0000259" key="6">
    <source>
        <dbReference type="Pfam" id="PF16889"/>
    </source>
</evidence>
<dbReference type="Pfam" id="PF16889">
    <property type="entry name" value="Hepar_II_III_N"/>
    <property type="match status" value="1"/>
</dbReference>
<sequence length="666" mass="72703">MPSIDVGLSRLKAWRKFSKRQMLAEVGAVRAVLADRPVAPFVPASLMALTLGSDAFRSAGMNVAAGGTANLRGEIYALSDLSGEIGVRPAKARTRTGRIWVDSWRPIELALAGSGADRGGDEPLVRIWEAARHWLDRHDNDVALPSAGVSLPTSGEDEDFVGHNAALAARFELLAELAHRLASVTSIHEHDYARLLRALLRHGEMLAEDRSFSAHSNHGMLQTLAQIRGAGCLVGLEAASPVLSDLAAAHAESGRKRLAAMIETQFASDGGHLEHSPSYHLALVAALERLAAGGSADGAVSPTDLALMRAAGMTMVDCAGQIAEIGDTDRDFPLPRIFLAPIQAIAPTAFALPQTGYWIVKGRQREHSVYLAQTAAFHSRVHKQADAGAFLWREGGKDILIDAGAYGYVGRTALDDPAFRQGFWYADPRRRYVEMTRAHNAFSLNGLDQPRYRSVPYGSGLIAWAEGDGVFASETSIANLPRAQHFRILVYRPADWLLCLDGYRANAEAPVFGDQYFQFAPTWRVCAREPAAVRLRHTKGAMLHVTNVFNGAVFDDDAFGRGDPEKDDASALWGWHASGHMQFEPCPALRLRATGSHVVMASLMTFDEPSRVAGDFNVTRRRIRVRWAAGDKFRGLTIDRAPDAEPSMRLQLAYAEQSARRESERY</sequence>
<comment type="subcellular location">
    <subcellularLocation>
        <location evidence="1">Periplasm</location>
    </subcellularLocation>
</comment>
<dbReference type="InterPro" id="IPR008929">
    <property type="entry name" value="Chondroitin_lyas"/>
</dbReference>
<proteinExistence type="predicted"/>
<dbReference type="Gene3D" id="1.50.10.100">
    <property type="entry name" value="Chondroitin AC/alginate lyase"/>
    <property type="match status" value="1"/>
</dbReference>
<keyword evidence="4" id="KW-0456">Lyase</keyword>
<evidence type="ECO:0000313" key="7">
    <source>
        <dbReference type="EMBL" id="SDG73132.1"/>
    </source>
</evidence>
<dbReference type="InterPro" id="IPR012480">
    <property type="entry name" value="Hepar_II_III_C"/>
</dbReference>
<name>A0ABY0P1E3_9HYPH</name>
<dbReference type="Gene3D" id="2.70.98.70">
    <property type="match status" value="1"/>
</dbReference>
<evidence type="ECO:0000313" key="8">
    <source>
        <dbReference type="Proteomes" id="UP000199468"/>
    </source>
</evidence>
<dbReference type="Pfam" id="PF07940">
    <property type="entry name" value="Hepar_II_III_C"/>
    <property type="match status" value="1"/>
</dbReference>
<accession>A0ABY0P1E3</accession>
<keyword evidence="8" id="KW-1185">Reference proteome</keyword>
<comment type="caution">
    <text evidence="7">The sequence shown here is derived from an EMBL/GenBank/DDBJ whole genome shotgun (WGS) entry which is preliminary data.</text>
</comment>
<reference evidence="7 8" key="1">
    <citation type="submission" date="2016-10" db="EMBL/GenBank/DDBJ databases">
        <authorList>
            <person name="Varghese N."/>
            <person name="Submissions S."/>
        </authorList>
    </citation>
    <scope>NUCLEOTIDE SEQUENCE [LARGE SCALE GENOMIC DNA]</scope>
    <source>
        <strain evidence="7 8">DSM 26672</strain>
    </source>
</reference>
<dbReference type="SUPFAM" id="SSF48230">
    <property type="entry name" value="Chondroitin AC/alginate lyase"/>
    <property type="match status" value="1"/>
</dbReference>
<protein>
    <submittedName>
        <fullName evidence="7">Heparinase II/III N-terminus</fullName>
    </submittedName>
</protein>